<reference evidence="1 2" key="1">
    <citation type="submission" date="2019-02" db="EMBL/GenBank/DDBJ databases">
        <title>Kribbella capetownensis sp. nov. and Kribbella speibonae sp. nov., isolated from soil.</title>
        <authorList>
            <person name="Curtis S.M."/>
            <person name="Norton I."/>
            <person name="Everest G.J."/>
            <person name="Meyers P.R."/>
        </authorList>
    </citation>
    <scope>NUCLEOTIDE SEQUENCE [LARGE SCALE GENOMIC DNA]</scope>
    <source>
        <strain evidence="1 2">NRRL B-24813</strain>
    </source>
</reference>
<dbReference type="SUPFAM" id="SSF51905">
    <property type="entry name" value="FAD/NAD(P)-binding domain"/>
    <property type="match status" value="1"/>
</dbReference>
<dbReference type="Gene3D" id="3.50.50.60">
    <property type="entry name" value="FAD/NAD(P)-binding domain"/>
    <property type="match status" value="1"/>
</dbReference>
<sequence>MVATASRGLHNQPGVPAGAVASYGYAVTVVERAPSLRPGGQAVDLRGAARTVIERMGLLDQAAKAADISLPDVHL</sequence>
<dbReference type="InterPro" id="IPR036188">
    <property type="entry name" value="FAD/NAD-bd_sf"/>
</dbReference>
<organism evidence="1 2">
    <name type="scientific">Kribbella pittospori</name>
    <dbReference type="NCBI Taxonomy" id="722689"/>
    <lineage>
        <taxon>Bacteria</taxon>
        <taxon>Bacillati</taxon>
        <taxon>Actinomycetota</taxon>
        <taxon>Actinomycetes</taxon>
        <taxon>Propionibacteriales</taxon>
        <taxon>Kribbellaceae</taxon>
        <taxon>Kribbella</taxon>
    </lineage>
</organism>
<dbReference type="Proteomes" id="UP000291144">
    <property type="component" value="Unassembled WGS sequence"/>
</dbReference>
<dbReference type="PANTHER" id="PTHR46865:SF2">
    <property type="entry name" value="MONOOXYGENASE"/>
    <property type="match status" value="1"/>
</dbReference>
<evidence type="ECO:0000313" key="2">
    <source>
        <dbReference type="Proteomes" id="UP000291144"/>
    </source>
</evidence>
<dbReference type="PANTHER" id="PTHR46865">
    <property type="entry name" value="OXIDOREDUCTASE-RELATED"/>
    <property type="match status" value="1"/>
</dbReference>
<dbReference type="InterPro" id="IPR051704">
    <property type="entry name" value="FAD_aromatic-hydroxylase"/>
</dbReference>
<comment type="caution">
    <text evidence="1">The sequence shown here is derived from an EMBL/GenBank/DDBJ whole genome shotgun (WGS) entry which is preliminary data.</text>
</comment>
<dbReference type="Gene3D" id="3.30.9.10">
    <property type="entry name" value="D-Amino Acid Oxidase, subunit A, domain 2"/>
    <property type="match status" value="1"/>
</dbReference>
<evidence type="ECO:0008006" key="3">
    <source>
        <dbReference type="Google" id="ProtNLM"/>
    </source>
</evidence>
<dbReference type="OrthoDB" id="4293235at2"/>
<gene>
    <name evidence="1" type="ORF">E0H73_30290</name>
</gene>
<protein>
    <recommendedName>
        <fullName evidence="3">FAD-binding domain-containing protein</fullName>
    </recommendedName>
</protein>
<keyword evidence="2" id="KW-1185">Reference proteome</keyword>
<proteinExistence type="predicted"/>
<evidence type="ECO:0000313" key="1">
    <source>
        <dbReference type="EMBL" id="TCC57655.1"/>
    </source>
</evidence>
<dbReference type="AlphaFoldDB" id="A0A4R0KP47"/>
<dbReference type="EMBL" id="SJKB01000010">
    <property type="protein sequence ID" value="TCC57655.1"/>
    <property type="molecule type" value="Genomic_DNA"/>
</dbReference>
<accession>A0A4R0KP47</accession>
<name>A0A4R0KP47_9ACTN</name>